<proteinExistence type="predicted"/>
<keyword evidence="2" id="KW-1185">Reference proteome</keyword>
<comment type="caution">
    <text evidence="1">The sequence shown here is derived from an EMBL/GenBank/DDBJ whole genome shotgun (WGS) entry which is preliminary data.</text>
</comment>
<dbReference type="Proteomes" id="UP001056120">
    <property type="component" value="Linkage Group LG13"/>
</dbReference>
<gene>
    <name evidence="1" type="ORF">L1987_39834</name>
</gene>
<evidence type="ECO:0000313" key="1">
    <source>
        <dbReference type="EMBL" id="KAI3786272.1"/>
    </source>
</evidence>
<accession>A0ACB9GS93</accession>
<sequence>MSLPDVFAVGWGVTKIGDWRLLPSSSKFSSNSIPSARTLTSSIRGVHQVTPDTSVAAALAAMAKEIKELKMSARKYEGTKTEDLTMPLAIHTTRDGDLAGTHLGFNRARTSLVVEMLAQARWADLQRTVGDIAKQLNDNQGGASSASKATVMAVTTPSGRGDESEKSLVDDEEQVDEAIEMDAPRRTHERRVPTNTAPSSEPPVEKKKVEEKSEGKKKIPEVYLSRVPYPARFMQHTFAKDYGRFLELFKQLKFNLPFIEALQHMPKYAKFLKDLLSNNKKLEEDSTVSLSEKCSIVVQNKLPKKLADPSHFMIPCLFGGLTVNHALADIGASINLMPYSIYKQQELVDLKPTRMSISLADRSVKYLRGVVENLIPLIIGRPFWRTANALIDVFEGKIALRVGDENVTFGAMKSVKEPSDQDASSENEEHPSDPEESGIGVPNLEELSDWILDLEELLDALVEEIDDMPEDLHNMMAEFERVVKTPSVGMEENVEAPVDVEPQPEDIPFEIPLPEPLLLIVDTSVEGYT</sequence>
<name>A0ACB9GS93_9ASTR</name>
<organism evidence="1 2">
    <name type="scientific">Smallanthus sonchifolius</name>
    <dbReference type="NCBI Taxonomy" id="185202"/>
    <lineage>
        <taxon>Eukaryota</taxon>
        <taxon>Viridiplantae</taxon>
        <taxon>Streptophyta</taxon>
        <taxon>Embryophyta</taxon>
        <taxon>Tracheophyta</taxon>
        <taxon>Spermatophyta</taxon>
        <taxon>Magnoliopsida</taxon>
        <taxon>eudicotyledons</taxon>
        <taxon>Gunneridae</taxon>
        <taxon>Pentapetalae</taxon>
        <taxon>asterids</taxon>
        <taxon>campanulids</taxon>
        <taxon>Asterales</taxon>
        <taxon>Asteraceae</taxon>
        <taxon>Asteroideae</taxon>
        <taxon>Heliantheae alliance</taxon>
        <taxon>Millerieae</taxon>
        <taxon>Smallanthus</taxon>
    </lineage>
</organism>
<reference evidence="1 2" key="2">
    <citation type="journal article" date="2022" name="Mol. Ecol. Resour.">
        <title>The genomes of chicory, endive, great burdock and yacon provide insights into Asteraceae paleo-polyploidization history and plant inulin production.</title>
        <authorList>
            <person name="Fan W."/>
            <person name="Wang S."/>
            <person name="Wang H."/>
            <person name="Wang A."/>
            <person name="Jiang F."/>
            <person name="Liu H."/>
            <person name="Zhao H."/>
            <person name="Xu D."/>
            <person name="Zhang Y."/>
        </authorList>
    </citation>
    <scope>NUCLEOTIDE SEQUENCE [LARGE SCALE GENOMIC DNA]</scope>
    <source>
        <strain evidence="2">cv. Yunnan</strain>
        <tissue evidence="1">Leaves</tissue>
    </source>
</reference>
<evidence type="ECO:0000313" key="2">
    <source>
        <dbReference type="Proteomes" id="UP001056120"/>
    </source>
</evidence>
<protein>
    <submittedName>
        <fullName evidence="1">Uncharacterized protein</fullName>
    </submittedName>
</protein>
<reference evidence="2" key="1">
    <citation type="journal article" date="2022" name="Mol. Ecol. Resour.">
        <title>The genomes of chicory, endive, great burdock and yacon provide insights into Asteraceae palaeo-polyploidization history and plant inulin production.</title>
        <authorList>
            <person name="Fan W."/>
            <person name="Wang S."/>
            <person name="Wang H."/>
            <person name="Wang A."/>
            <person name="Jiang F."/>
            <person name="Liu H."/>
            <person name="Zhao H."/>
            <person name="Xu D."/>
            <person name="Zhang Y."/>
        </authorList>
    </citation>
    <scope>NUCLEOTIDE SEQUENCE [LARGE SCALE GENOMIC DNA]</scope>
    <source>
        <strain evidence="2">cv. Yunnan</strain>
    </source>
</reference>
<dbReference type="EMBL" id="CM042030">
    <property type="protein sequence ID" value="KAI3786272.1"/>
    <property type="molecule type" value="Genomic_DNA"/>
</dbReference>